<sequence>MTDLGAPQSAAASACDQRYFGALAEGRFEIPRCLSCGKFHFYPRVCCPHCGSQDLEWAAPSGNGTVYSVTIVRRAEGDYTVVLVDLEEGPRLMSRVVDMPVEQVRIGMPVRARIDAMADGPLLVFTARGEVQA</sequence>
<dbReference type="Gene3D" id="6.10.30.10">
    <property type="match status" value="1"/>
</dbReference>
<feature type="domain" description="ChsH2 rubredoxin-like zinc ribbon" evidence="2">
    <location>
        <begin position="21"/>
        <end position="56"/>
    </location>
</feature>
<dbReference type="InterPro" id="IPR012340">
    <property type="entry name" value="NA-bd_OB-fold"/>
</dbReference>
<dbReference type="PANTHER" id="PTHR34075">
    <property type="entry name" value="BLR3430 PROTEIN"/>
    <property type="match status" value="1"/>
</dbReference>
<protein>
    <submittedName>
        <fullName evidence="3">Zn-ribbon domain-containing OB-fold protein</fullName>
    </submittedName>
</protein>
<evidence type="ECO:0000313" key="4">
    <source>
        <dbReference type="Proteomes" id="UP000216225"/>
    </source>
</evidence>
<evidence type="ECO:0000259" key="1">
    <source>
        <dbReference type="Pfam" id="PF01796"/>
    </source>
</evidence>
<dbReference type="Proteomes" id="UP000216225">
    <property type="component" value="Unassembled WGS sequence"/>
</dbReference>
<dbReference type="AlphaFoldDB" id="A0A3R7HMN7"/>
<organism evidence="3 4">
    <name type="scientific">Alicycliphilus denitrificans</name>
    <dbReference type="NCBI Taxonomy" id="179636"/>
    <lineage>
        <taxon>Bacteria</taxon>
        <taxon>Pseudomonadati</taxon>
        <taxon>Pseudomonadota</taxon>
        <taxon>Betaproteobacteria</taxon>
        <taxon>Burkholderiales</taxon>
        <taxon>Comamonadaceae</taxon>
        <taxon>Alicycliphilus</taxon>
    </lineage>
</organism>
<accession>A0A3R7HMN7</accession>
<dbReference type="PANTHER" id="PTHR34075:SF5">
    <property type="entry name" value="BLR3430 PROTEIN"/>
    <property type="match status" value="1"/>
</dbReference>
<comment type="caution">
    <text evidence="3">The sequence shown here is derived from an EMBL/GenBank/DDBJ whole genome shotgun (WGS) entry which is preliminary data.</text>
</comment>
<name>A0A3R7HMN7_9BURK</name>
<dbReference type="Pfam" id="PF01796">
    <property type="entry name" value="OB_ChsH2_C"/>
    <property type="match status" value="1"/>
</dbReference>
<dbReference type="RefSeq" id="WP_094439287.1">
    <property type="nucleotide sequence ID" value="NZ_NKDB02000003.1"/>
</dbReference>
<dbReference type="InterPro" id="IPR052513">
    <property type="entry name" value="Thioester_dehydratase-like"/>
</dbReference>
<dbReference type="Pfam" id="PF12172">
    <property type="entry name" value="zf-ChsH2"/>
    <property type="match status" value="1"/>
</dbReference>
<evidence type="ECO:0000259" key="2">
    <source>
        <dbReference type="Pfam" id="PF12172"/>
    </source>
</evidence>
<gene>
    <name evidence="3" type="ORF">CE154_015815</name>
</gene>
<dbReference type="EMBL" id="NKDB02000003">
    <property type="protein sequence ID" value="RKJ95403.1"/>
    <property type="molecule type" value="Genomic_DNA"/>
</dbReference>
<evidence type="ECO:0000313" key="3">
    <source>
        <dbReference type="EMBL" id="RKJ95403.1"/>
    </source>
</evidence>
<feature type="domain" description="ChsH2 C-terminal OB-fold" evidence="1">
    <location>
        <begin position="57"/>
        <end position="114"/>
    </location>
</feature>
<dbReference type="InterPro" id="IPR002878">
    <property type="entry name" value="ChsH2_C"/>
</dbReference>
<proteinExistence type="predicted"/>
<dbReference type="SUPFAM" id="SSF50249">
    <property type="entry name" value="Nucleic acid-binding proteins"/>
    <property type="match status" value="1"/>
</dbReference>
<reference evidence="3 4" key="1">
    <citation type="submission" date="2018-09" db="EMBL/GenBank/DDBJ databases">
        <title>Genome comparison of Alicycliphilus sp. BQ1, a polyurethanolytic bacterium, with its closest phylogenetic relatives Alicycliphilus denitrificans BC and K601, unable to attack polyurethane.</title>
        <authorList>
            <person name="Loza-Tavera H."/>
            <person name="Lozano L."/>
            <person name="Cevallos M."/>
            <person name="Maya-Lucas O."/>
            <person name="Garcia-Mena J."/>
            <person name="Hernandez J."/>
        </authorList>
    </citation>
    <scope>NUCLEOTIDE SEQUENCE [LARGE SCALE GENOMIC DNA]</scope>
    <source>
        <strain evidence="3 4">BQ1</strain>
    </source>
</reference>
<dbReference type="InterPro" id="IPR022002">
    <property type="entry name" value="ChsH2_Znr"/>
</dbReference>